<dbReference type="PROSITE" id="PS00616">
    <property type="entry name" value="HIS_ACID_PHOSPHAT_1"/>
    <property type="match status" value="1"/>
</dbReference>
<name>A0ABM5IM15_DIAVI</name>
<dbReference type="CDD" id="cd07061">
    <property type="entry name" value="HP_HAP_like"/>
    <property type="match status" value="1"/>
</dbReference>
<dbReference type="PANTHER" id="PTHR11567:SF211">
    <property type="entry name" value="PROSTATIC ACID PHOSPHATASE"/>
    <property type="match status" value="1"/>
</dbReference>
<feature type="chain" id="PRO_5047318776" description="acid phosphatase" evidence="8">
    <location>
        <begin position="16"/>
        <end position="380"/>
    </location>
</feature>
<evidence type="ECO:0000256" key="3">
    <source>
        <dbReference type="ARBA" id="ARBA00012646"/>
    </source>
</evidence>
<feature type="signal peptide" evidence="8">
    <location>
        <begin position="1"/>
        <end position="15"/>
    </location>
</feature>
<organism evidence="9 10">
    <name type="scientific">Diabrotica virgifera virgifera</name>
    <name type="common">western corn rootworm</name>
    <dbReference type="NCBI Taxonomy" id="50390"/>
    <lineage>
        <taxon>Eukaryota</taxon>
        <taxon>Metazoa</taxon>
        <taxon>Ecdysozoa</taxon>
        <taxon>Arthropoda</taxon>
        <taxon>Hexapoda</taxon>
        <taxon>Insecta</taxon>
        <taxon>Pterygota</taxon>
        <taxon>Neoptera</taxon>
        <taxon>Endopterygota</taxon>
        <taxon>Coleoptera</taxon>
        <taxon>Polyphaga</taxon>
        <taxon>Cucujiformia</taxon>
        <taxon>Chrysomeloidea</taxon>
        <taxon>Chrysomelidae</taxon>
        <taxon>Galerucinae</taxon>
        <taxon>Diabroticina</taxon>
        <taxon>Diabroticites</taxon>
        <taxon>Diabrotica</taxon>
    </lineage>
</organism>
<dbReference type="SUPFAM" id="SSF53254">
    <property type="entry name" value="Phosphoglycerate mutase-like"/>
    <property type="match status" value="1"/>
</dbReference>
<dbReference type="RefSeq" id="XP_028136087.2">
    <property type="nucleotide sequence ID" value="XM_028280286.2"/>
</dbReference>
<evidence type="ECO:0000256" key="1">
    <source>
        <dbReference type="ARBA" id="ARBA00000032"/>
    </source>
</evidence>
<evidence type="ECO:0000256" key="5">
    <source>
        <dbReference type="ARBA" id="ARBA00022801"/>
    </source>
</evidence>
<sequence>MIPFILLSLLYCVQANDESLVAVHLLFRHGNRCPETSNLYKSSPYYNESYFKPFGFGQLTNEGKLKVYNLGKEIRQRYSGFLDEEYSTDLINARSSAYRRSKESLLAMLAGLFPPTKDLTWLPGFNWQPIAYEYIEKNSDEEMFCFGCQTWTATFNEFIASRDYNSKYDQLLSTLTEKTGEPYNNLAKPYFLYFGFRMLTELNYALPDWAHDVYPYPLKNLTLDHNVMVTGSRKLRQMCGGYLLKRILDDTRSKIDGKLSAKKMFIWSGNENNLVCLLRVMNLLKDDTIPNYGSFIALELHNINSTYGFKIYFKNDNNEPELLTVPNCDSFCPLEKFEDLVKEDIPESISLCRGTKPSSASQMSYQVNYMVLLLLTYLLL</sequence>
<keyword evidence="7" id="KW-0325">Glycoprotein</keyword>
<evidence type="ECO:0000256" key="6">
    <source>
        <dbReference type="ARBA" id="ARBA00023157"/>
    </source>
</evidence>
<protein>
    <recommendedName>
        <fullName evidence="3">acid phosphatase</fullName>
        <ecNumber evidence="3">3.1.3.2</ecNumber>
    </recommendedName>
</protein>
<dbReference type="InterPro" id="IPR033379">
    <property type="entry name" value="Acid_Pase_AS"/>
</dbReference>
<dbReference type="InterPro" id="IPR000560">
    <property type="entry name" value="His_Pase_clade-2"/>
</dbReference>
<dbReference type="EC" id="3.1.3.2" evidence="3"/>
<dbReference type="InterPro" id="IPR050645">
    <property type="entry name" value="Histidine_acid_phosphatase"/>
</dbReference>
<keyword evidence="5" id="KW-0378">Hydrolase</keyword>
<comment type="similarity">
    <text evidence="2">Belongs to the histidine acid phosphatase family.</text>
</comment>
<accession>A0ABM5IM15</accession>
<dbReference type="GeneID" id="114330864"/>
<proteinExistence type="inferred from homology"/>
<keyword evidence="6" id="KW-1015">Disulfide bond</keyword>
<dbReference type="EnsemblMetazoa" id="XM_028280286.2">
    <property type="protein sequence ID" value="XP_028136087.2"/>
    <property type="gene ID" value="LOC114330864"/>
</dbReference>
<evidence type="ECO:0000313" key="10">
    <source>
        <dbReference type="Proteomes" id="UP001652700"/>
    </source>
</evidence>
<evidence type="ECO:0000256" key="2">
    <source>
        <dbReference type="ARBA" id="ARBA00005375"/>
    </source>
</evidence>
<keyword evidence="10" id="KW-1185">Reference proteome</keyword>
<keyword evidence="4 8" id="KW-0732">Signal</keyword>
<dbReference type="Proteomes" id="UP001652700">
    <property type="component" value="Unplaced"/>
</dbReference>
<comment type="catalytic activity">
    <reaction evidence="1">
        <text>a phosphate monoester + H2O = an alcohol + phosphate</text>
        <dbReference type="Rhea" id="RHEA:15017"/>
        <dbReference type="ChEBI" id="CHEBI:15377"/>
        <dbReference type="ChEBI" id="CHEBI:30879"/>
        <dbReference type="ChEBI" id="CHEBI:43474"/>
        <dbReference type="ChEBI" id="CHEBI:67140"/>
        <dbReference type="EC" id="3.1.3.2"/>
    </reaction>
</comment>
<dbReference type="InterPro" id="IPR029033">
    <property type="entry name" value="His_PPase_superfam"/>
</dbReference>
<dbReference type="Pfam" id="PF00328">
    <property type="entry name" value="His_Phos_2"/>
    <property type="match status" value="1"/>
</dbReference>
<evidence type="ECO:0000256" key="4">
    <source>
        <dbReference type="ARBA" id="ARBA00022729"/>
    </source>
</evidence>
<evidence type="ECO:0000256" key="8">
    <source>
        <dbReference type="SAM" id="SignalP"/>
    </source>
</evidence>
<evidence type="ECO:0000313" key="9">
    <source>
        <dbReference type="EnsemblMetazoa" id="XP_028136087.2"/>
    </source>
</evidence>
<dbReference type="PANTHER" id="PTHR11567">
    <property type="entry name" value="ACID PHOSPHATASE-RELATED"/>
    <property type="match status" value="1"/>
</dbReference>
<evidence type="ECO:0000256" key="7">
    <source>
        <dbReference type="ARBA" id="ARBA00023180"/>
    </source>
</evidence>
<dbReference type="Gene3D" id="3.40.50.1240">
    <property type="entry name" value="Phosphoglycerate mutase-like"/>
    <property type="match status" value="1"/>
</dbReference>
<reference evidence="9" key="1">
    <citation type="submission" date="2025-05" db="UniProtKB">
        <authorList>
            <consortium name="EnsemblMetazoa"/>
        </authorList>
    </citation>
    <scope>IDENTIFICATION</scope>
</reference>